<protein>
    <submittedName>
        <fullName evidence="2">Uncharacterized protein</fullName>
    </submittedName>
</protein>
<keyword evidence="3" id="KW-1185">Reference proteome</keyword>
<gene>
    <name evidence="2" type="ORF">DERP_011735</name>
</gene>
<evidence type="ECO:0000313" key="3">
    <source>
        <dbReference type="Proteomes" id="UP000887458"/>
    </source>
</evidence>
<keyword evidence="1" id="KW-0472">Membrane</keyword>
<dbReference type="EMBL" id="NJHN03000083">
    <property type="protein sequence ID" value="KAH9417006.1"/>
    <property type="molecule type" value="Genomic_DNA"/>
</dbReference>
<reference evidence="2 3" key="2">
    <citation type="journal article" date="2022" name="Mol. Biol. Evol.">
        <title>Comparative Genomics Reveals Insights into the Divergent Evolution of Astigmatic Mites and Household Pest Adaptations.</title>
        <authorList>
            <person name="Xiong Q."/>
            <person name="Wan A.T."/>
            <person name="Liu X."/>
            <person name="Fung C.S."/>
            <person name="Xiao X."/>
            <person name="Malainual N."/>
            <person name="Hou J."/>
            <person name="Wang L."/>
            <person name="Wang M."/>
            <person name="Yang K.Y."/>
            <person name="Cui Y."/>
            <person name="Leung E.L."/>
            <person name="Nong W."/>
            <person name="Shin S.K."/>
            <person name="Au S.W."/>
            <person name="Jeong K.Y."/>
            <person name="Chew F.T."/>
            <person name="Hui J.H."/>
            <person name="Leung T.F."/>
            <person name="Tungtrongchitr A."/>
            <person name="Zhong N."/>
            <person name="Liu Z."/>
            <person name="Tsui S.K."/>
        </authorList>
    </citation>
    <scope>NUCLEOTIDE SEQUENCE [LARGE SCALE GENOMIC DNA]</scope>
    <source>
        <strain evidence="2">Derp</strain>
    </source>
</reference>
<keyword evidence="1" id="KW-1133">Transmembrane helix</keyword>
<proteinExistence type="predicted"/>
<dbReference type="Proteomes" id="UP000887458">
    <property type="component" value="Unassembled WGS sequence"/>
</dbReference>
<organism evidence="2 3">
    <name type="scientific">Dermatophagoides pteronyssinus</name>
    <name type="common">European house dust mite</name>
    <dbReference type="NCBI Taxonomy" id="6956"/>
    <lineage>
        <taxon>Eukaryota</taxon>
        <taxon>Metazoa</taxon>
        <taxon>Ecdysozoa</taxon>
        <taxon>Arthropoda</taxon>
        <taxon>Chelicerata</taxon>
        <taxon>Arachnida</taxon>
        <taxon>Acari</taxon>
        <taxon>Acariformes</taxon>
        <taxon>Sarcoptiformes</taxon>
        <taxon>Astigmata</taxon>
        <taxon>Psoroptidia</taxon>
        <taxon>Analgoidea</taxon>
        <taxon>Pyroglyphidae</taxon>
        <taxon>Dermatophagoidinae</taxon>
        <taxon>Dermatophagoides</taxon>
    </lineage>
</organism>
<reference evidence="2 3" key="1">
    <citation type="journal article" date="2018" name="J. Allergy Clin. Immunol.">
        <title>High-quality assembly of Dermatophagoides pteronyssinus genome and transcriptome reveals a wide range of novel allergens.</title>
        <authorList>
            <person name="Liu X.Y."/>
            <person name="Yang K.Y."/>
            <person name="Wang M.Q."/>
            <person name="Kwok J.S."/>
            <person name="Zeng X."/>
            <person name="Yang Z."/>
            <person name="Xiao X.J."/>
            <person name="Lau C.P."/>
            <person name="Li Y."/>
            <person name="Huang Z.M."/>
            <person name="Ba J.G."/>
            <person name="Yim A.K."/>
            <person name="Ouyang C.Y."/>
            <person name="Ngai S.M."/>
            <person name="Chan T.F."/>
            <person name="Leung E.L."/>
            <person name="Liu L."/>
            <person name="Liu Z.G."/>
            <person name="Tsui S.K."/>
        </authorList>
    </citation>
    <scope>NUCLEOTIDE SEQUENCE [LARGE SCALE GENOMIC DNA]</scope>
    <source>
        <strain evidence="2">Derp</strain>
    </source>
</reference>
<keyword evidence="1" id="KW-0812">Transmembrane</keyword>
<comment type="caution">
    <text evidence="2">The sequence shown here is derived from an EMBL/GenBank/DDBJ whole genome shotgun (WGS) entry which is preliminary data.</text>
</comment>
<evidence type="ECO:0000313" key="2">
    <source>
        <dbReference type="EMBL" id="KAH9417006.1"/>
    </source>
</evidence>
<feature type="transmembrane region" description="Helical" evidence="1">
    <location>
        <begin position="12"/>
        <end position="35"/>
    </location>
</feature>
<sequence length="59" mass="6547">MQKRKNCEFSTTMLSGLLFCFMDLIIIMAIPGGGIQTFENRPTKLNELPPLCLAIVSSL</sequence>
<name>A0ABQ8J350_DERPT</name>
<evidence type="ECO:0000256" key="1">
    <source>
        <dbReference type="SAM" id="Phobius"/>
    </source>
</evidence>
<accession>A0ABQ8J350</accession>